<dbReference type="Gene3D" id="3.90.75.20">
    <property type="match status" value="1"/>
</dbReference>
<dbReference type="Pfam" id="PF06467">
    <property type="entry name" value="zf-FCS"/>
    <property type="match status" value="1"/>
</dbReference>
<keyword evidence="2" id="KW-0540">Nuclease</keyword>
<dbReference type="InterPro" id="IPR010507">
    <property type="entry name" value="Znf_MYM"/>
</dbReference>
<proteinExistence type="predicted"/>
<dbReference type="GO" id="GO:0008270">
    <property type="term" value="F:zinc ion binding"/>
    <property type="evidence" value="ECO:0007669"/>
    <property type="project" value="InterPro"/>
</dbReference>
<keyword evidence="3" id="KW-1185">Reference proteome</keyword>
<reference evidence="2 3" key="1">
    <citation type="submission" date="2019-03" db="EMBL/GenBank/DDBJ databases">
        <title>Genomic Encyclopedia of Type Strains, Phase IV (KMG-IV): sequencing the most valuable type-strain genomes for metagenomic binning, comparative biology and taxonomic classification.</title>
        <authorList>
            <person name="Goeker M."/>
        </authorList>
    </citation>
    <scope>NUCLEOTIDE SEQUENCE [LARGE SCALE GENOMIC DNA]</scope>
    <source>
        <strain evidence="2 3">DSM 29489</strain>
    </source>
</reference>
<feature type="domain" description="TRASH" evidence="1">
    <location>
        <begin position="7"/>
        <end position="41"/>
    </location>
</feature>
<keyword evidence="2" id="KW-0255">Endonuclease</keyword>
<evidence type="ECO:0000313" key="3">
    <source>
        <dbReference type="Proteomes" id="UP000295726"/>
    </source>
</evidence>
<dbReference type="InterPro" id="IPR044925">
    <property type="entry name" value="His-Me_finger_sf"/>
</dbReference>
<gene>
    <name evidence="2" type="ORF">EDD59_106111</name>
</gene>
<comment type="caution">
    <text evidence="2">The sequence shown here is derived from an EMBL/GenBank/DDBJ whole genome shotgun (WGS) entry which is preliminary data.</text>
</comment>
<protein>
    <submittedName>
        <fullName evidence="2">HNH endonuclease</fullName>
    </submittedName>
</protein>
<name>A0A4R3KBA1_9FIRM</name>
<dbReference type="InterPro" id="IPR011017">
    <property type="entry name" value="TRASH_dom"/>
</dbReference>
<dbReference type="Proteomes" id="UP000295726">
    <property type="component" value="Unassembled WGS sequence"/>
</dbReference>
<dbReference type="InterPro" id="IPR003615">
    <property type="entry name" value="HNH_nuc"/>
</dbReference>
<accession>A0A4R3KBA1</accession>
<dbReference type="EMBL" id="SLZZ01000006">
    <property type="protein sequence ID" value="TCS80285.1"/>
    <property type="molecule type" value="Genomic_DNA"/>
</dbReference>
<organism evidence="2 3">
    <name type="scientific">Muricomes intestini</name>
    <dbReference type="NCBI Taxonomy" id="1796634"/>
    <lineage>
        <taxon>Bacteria</taxon>
        <taxon>Bacillati</taxon>
        <taxon>Bacillota</taxon>
        <taxon>Clostridia</taxon>
        <taxon>Lachnospirales</taxon>
        <taxon>Lachnospiraceae</taxon>
        <taxon>Muricomes</taxon>
    </lineage>
</organism>
<dbReference type="OrthoDB" id="6631788at2"/>
<dbReference type="Pfam" id="PF13392">
    <property type="entry name" value="HNH_3"/>
    <property type="match status" value="1"/>
</dbReference>
<dbReference type="GO" id="GO:0004519">
    <property type="term" value="F:endonuclease activity"/>
    <property type="evidence" value="ECO:0007669"/>
    <property type="project" value="UniProtKB-KW"/>
</dbReference>
<keyword evidence="2" id="KW-0378">Hydrolase</keyword>
<sequence length="170" mass="19586">MKLKIVCDWCGREFFRDSAQLKGKKHHFCSRQCLADFSSKAKNPDGYASLKDFTNISQHITKLNEELNPDRMTPETKEKLRESRLGKGRCDGYSKIHGLAAHRVVAEQMLGRSLMPGEVVHHRDGNRYNNSPENLVVFPSQSAHAHHHSELRWFIKQIKEMEAEENAETE</sequence>
<evidence type="ECO:0000259" key="1">
    <source>
        <dbReference type="SMART" id="SM00746"/>
    </source>
</evidence>
<dbReference type="RefSeq" id="WP_132379954.1">
    <property type="nucleotide sequence ID" value="NZ_SLZZ01000006.1"/>
</dbReference>
<dbReference type="SUPFAM" id="SSF54060">
    <property type="entry name" value="His-Me finger endonucleases"/>
    <property type="match status" value="1"/>
</dbReference>
<dbReference type="SMART" id="SM00746">
    <property type="entry name" value="TRASH"/>
    <property type="match status" value="1"/>
</dbReference>
<evidence type="ECO:0000313" key="2">
    <source>
        <dbReference type="EMBL" id="TCS80285.1"/>
    </source>
</evidence>
<dbReference type="AlphaFoldDB" id="A0A4R3KBA1"/>